<accession>A0A5C3M9X6</accession>
<name>A0A5C3M9X6_9AGAR</name>
<evidence type="ECO:0000313" key="1">
    <source>
        <dbReference type="EMBL" id="TFK42219.1"/>
    </source>
</evidence>
<protein>
    <submittedName>
        <fullName evidence="1">Uncharacterized protein</fullName>
    </submittedName>
</protein>
<evidence type="ECO:0000313" key="2">
    <source>
        <dbReference type="Proteomes" id="UP000308652"/>
    </source>
</evidence>
<keyword evidence="2" id="KW-1185">Reference proteome</keyword>
<sequence length="76" mass="8149">MSATMAPVRGSAEHLLPTSCAGGCAFGVHQFATADTAHIVVFATSRQLECNPRCCHLDRILGSPFPFFDFIANSHL</sequence>
<dbReference type="EMBL" id="ML213593">
    <property type="protein sequence ID" value="TFK42219.1"/>
    <property type="molecule type" value="Genomic_DNA"/>
</dbReference>
<reference evidence="1 2" key="1">
    <citation type="journal article" date="2019" name="Nat. Ecol. Evol.">
        <title>Megaphylogeny resolves global patterns of mushroom evolution.</title>
        <authorList>
            <person name="Varga T."/>
            <person name="Krizsan K."/>
            <person name="Foldi C."/>
            <person name="Dima B."/>
            <person name="Sanchez-Garcia M."/>
            <person name="Sanchez-Ramirez S."/>
            <person name="Szollosi G.J."/>
            <person name="Szarkandi J.G."/>
            <person name="Papp V."/>
            <person name="Albert L."/>
            <person name="Andreopoulos W."/>
            <person name="Angelini C."/>
            <person name="Antonin V."/>
            <person name="Barry K.W."/>
            <person name="Bougher N.L."/>
            <person name="Buchanan P."/>
            <person name="Buyck B."/>
            <person name="Bense V."/>
            <person name="Catcheside P."/>
            <person name="Chovatia M."/>
            <person name="Cooper J."/>
            <person name="Damon W."/>
            <person name="Desjardin D."/>
            <person name="Finy P."/>
            <person name="Geml J."/>
            <person name="Haridas S."/>
            <person name="Hughes K."/>
            <person name="Justo A."/>
            <person name="Karasinski D."/>
            <person name="Kautmanova I."/>
            <person name="Kiss B."/>
            <person name="Kocsube S."/>
            <person name="Kotiranta H."/>
            <person name="LaButti K.M."/>
            <person name="Lechner B.E."/>
            <person name="Liimatainen K."/>
            <person name="Lipzen A."/>
            <person name="Lukacs Z."/>
            <person name="Mihaltcheva S."/>
            <person name="Morgado L.N."/>
            <person name="Niskanen T."/>
            <person name="Noordeloos M.E."/>
            <person name="Ohm R.A."/>
            <person name="Ortiz-Santana B."/>
            <person name="Ovrebo C."/>
            <person name="Racz N."/>
            <person name="Riley R."/>
            <person name="Savchenko A."/>
            <person name="Shiryaev A."/>
            <person name="Soop K."/>
            <person name="Spirin V."/>
            <person name="Szebenyi C."/>
            <person name="Tomsovsky M."/>
            <person name="Tulloss R.E."/>
            <person name="Uehling J."/>
            <person name="Grigoriev I.V."/>
            <person name="Vagvolgyi C."/>
            <person name="Papp T."/>
            <person name="Martin F.M."/>
            <person name="Miettinen O."/>
            <person name="Hibbett D.S."/>
            <person name="Nagy L.G."/>
        </authorList>
    </citation>
    <scope>NUCLEOTIDE SEQUENCE [LARGE SCALE GENOMIC DNA]</scope>
    <source>
        <strain evidence="1 2">CBS 166.37</strain>
    </source>
</reference>
<dbReference type="Proteomes" id="UP000308652">
    <property type="component" value="Unassembled WGS sequence"/>
</dbReference>
<gene>
    <name evidence="1" type="ORF">BDQ12DRAFT_357201</name>
</gene>
<dbReference type="AlphaFoldDB" id="A0A5C3M9X6"/>
<organism evidence="1 2">
    <name type="scientific">Crucibulum laeve</name>
    <dbReference type="NCBI Taxonomy" id="68775"/>
    <lineage>
        <taxon>Eukaryota</taxon>
        <taxon>Fungi</taxon>
        <taxon>Dikarya</taxon>
        <taxon>Basidiomycota</taxon>
        <taxon>Agaricomycotina</taxon>
        <taxon>Agaricomycetes</taxon>
        <taxon>Agaricomycetidae</taxon>
        <taxon>Agaricales</taxon>
        <taxon>Agaricineae</taxon>
        <taxon>Nidulariaceae</taxon>
        <taxon>Crucibulum</taxon>
    </lineage>
</organism>
<proteinExistence type="predicted"/>